<evidence type="ECO:0000313" key="1">
    <source>
        <dbReference type="EMBL" id="JAH11170.1"/>
    </source>
</evidence>
<dbReference type="AlphaFoldDB" id="A0A0E9Q495"/>
<reference evidence="1" key="2">
    <citation type="journal article" date="2015" name="Fish Shellfish Immunol.">
        <title>Early steps in the European eel (Anguilla anguilla)-Vibrio vulnificus interaction in the gills: Role of the RtxA13 toxin.</title>
        <authorList>
            <person name="Callol A."/>
            <person name="Pajuelo D."/>
            <person name="Ebbesson L."/>
            <person name="Teles M."/>
            <person name="MacKenzie S."/>
            <person name="Amaro C."/>
        </authorList>
    </citation>
    <scope>NUCLEOTIDE SEQUENCE</scope>
</reference>
<protein>
    <submittedName>
        <fullName evidence="1">Uncharacterized protein</fullName>
    </submittedName>
</protein>
<name>A0A0E9Q495_ANGAN</name>
<organism evidence="1">
    <name type="scientific">Anguilla anguilla</name>
    <name type="common">European freshwater eel</name>
    <name type="synonym">Muraena anguilla</name>
    <dbReference type="NCBI Taxonomy" id="7936"/>
    <lineage>
        <taxon>Eukaryota</taxon>
        <taxon>Metazoa</taxon>
        <taxon>Chordata</taxon>
        <taxon>Craniata</taxon>
        <taxon>Vertebrata</taxon>
        <taxon>Euteleostomi</taxon>
        <taxon>Actinopterygii</taxon>
        <taxon>Neopterygii</taxon>
        <taxon>Teleostei</taxon>
        <taxon>Anguilliformes</taxon>
        <taxon>Anguillidae</taxon>
        <taxon>Anguilla</taxon>
    </lineage>
</organism>
<sequence length="18" mass="2121">MFRTGRASGKVDRMCQYD</sequence>
<dbReference type="EMBL" id="GBXM01097407">
    <property type="protein sequence ID" value="JAH11170.1"/>
    <property type="molecule type" value="Transcribed_RNA"/>
</dbReference>
<accession>A0A0E9Q495</accession>
<proteinExistence type="predicted"/>
<reference evidence="1" key="1">
    <citation type="submission" date="2014-11" db="EMBL/GenBank/DDBJ databases">
        <authorList>
            <person name="Amaro Gonzalez C."/>
        </authorList>
    </citation>
    <scope>NUCLEOTIDE SEQUENCE</scope>
</reference>